<accession>A0A4Y6PMC9</accession>
<reference evidence="2 3" key="1">
    <citation type="submission" date="2019-06" db="EMBL/GenBank/DDBJ databases">
        <title>Persicimonas caeni gen. nov., sp. nov., a predatory bacterium isolated from solar saltern.</title>
        <authorList>
            <person name="Wang S."/>
        </authorList>
    </citation>
    <scope>NUCLEOTIDE SEQUENCE [LARGE SCALE GENOMIC DNA]</scope>
    <source>
        <strain evidence="2 3">YN101</strain>
    </source>
</reference>
<feature type="chain" id="PRO_5030106055" description="Isoquinoline 1-oxidoreductase subunit" evidence="1">
    <location>
        <begin position="26"/>
        <end position="228"/>
    </location>
</feature>
<gene>
    <name evidence="2" type="ORF">FIV42_01095</name>
</gene>
<evidence type="ECO:0008006" key="4">
    <source>
        <dbReference type="Google" id="ProtNLM"/>
    </source>
</evidence>
<dbReference type="InterPro" id="IPR036280">
    <property type="entry name" value="Multihaem_cyt_sf"/>
</dbReference>
<evidence type="ECO:0000256" key="1">
    <source>
        <dbReference type="SAM" id="SignalP"/>
    </source>
</evidence>
<dbReference type="RefSeq" id="WP_141195877.1">
    <property type="nucleotide sequence ID" value="NZ_CP041186.1"/>
</dbReference>
<accession>A0A5B8XYB2</accession>
<keyword evidence="1" id="KW-0732">Signal</keyword>
<feature type="signal peptide" evidence="1">
    <location>
        <begin position="1"/>
        <end position="25"/>
    </location>
</feature>
<dbReference type="AlphaFoldDB" id="A0A4Y6PMC9"/>
<proteinExistence type="predicted"/>
<evidence type="ECO:0000313" key="2">
    <source>
        <dbReference type="EMBL" id="QDG49379.1"/>
    </source>
</evidence>
<sequence>MDLSATKIGAAVALVLLTGAGFATAANMKAADKEAAAKAEPFTKARDAVGASLQLARFAAEPPDEKTVARGKEAWGDVYKVLMSPRCMNCHPSGDRPLQTDASRPHLMNISRKSVENGLECATCHQEKNADELGAPGGPPGAPHWGLPKKEMPLIFQGRSPRELCEQMKRPGDNAYKSLDQLMHHVSQDPLVLWGWEPGGGRTKPPLSHEEFVAAFDAWVASGGACPE</sequence>
<dbReference type="Proteomes" id="UP000315995">
    <property type="component" value="Chromosome"/>
</dbReference>
<evidence type="ECO:0000313" key="3">
    <source>
        <dbReference type="Proteomes" id="UP000315995"/>
    </source>
</evidence>
<organism evidence="2 3">
    <name type="scientific">Persicimonas caeni</name>
    <dbReference type="NCBI Taxonomy" id="2292766"/>
    <lineage>
        <taxon>Bacteria</taxon>
        <taxon>Deltaproteobacteria</taxon>
        <taxon>Bradymonadales</taxon>
        <taxon>Bradymonadaceae</taxon>
        <taxon>Persicimonas</taxon>
    </lineage>
</organism>
<dbReference type="SUPFAM" id="SSF48695">
    <property type="entry name" value="Multiheme cytochromes"/>
    <property type="match status" value="1"/>
</dbReference>
<dbReference type="OrthoDB" id="656942at2"/>
<keyword evidence="3" id="KW-1185">Reference proteome</keyword>
<dbReference type="EMBL" id="CP041186">
    <property type="protein sequence ID" value="QDG49379.1"/>
    <property type="molecule type" value="Genomic_DNA"/>
</dbReference>
<protein>
    <recommendedName>
        <fullName evidence="4">Isoquinoline 1-oxidoreductase subunit</fullName>
    </recommendedName>
</protein>
<name>A0A4Y6PMC9_PERCE</name>